<dbReference type="GeneID" id="40266638"/>
<accession>A0A4P8WMT3</accession>
<evidence type="ECO:0000313" key="2">
    <source>
        <dbReference type="Proteomes" id="UP000302218"/>
    </source>
</evidence>
<dbReference type="KEGG" id="nvr:FEJ81_15155"/>
<reference evidence="2" key="1">
    <citation type="submission" date="2019-05" db="EMBL/GenBank/DDBJ databases">
        <title>Genome sequence and methylation pattern of the halophilic Archaeon Natrinema versiforme BOL5-4.</title>
        <authorList>
            <person name="DasSarma P."/>
            <person name="Anton B.P."/>
            <person name="DasSarma S.L."/>
            <person name="Martinez F.L."/>
            <person name="Guzman D."/>
            <person name="Roberts R.J."/>
            <person name="DasSarma S."/>
        </authorList>
    </citation>
    <scope>NUCLEOTIDE SEQUENCE [LARGE SCALE GENOMIC DNA]</scope>
    <source>
        <strain evidence="2">BOL5-4</strain>
    </source>
</reference>
<name>A0A4P8WMT3_9EURY</name>
<sequence>MTDESSTVPAADLVEVDFDSGGGRTSIQADGEALMIDGYYQPRILLRIGSGPSCIRITLSPEDSRGLRDDLNEALEDARTAVQEQLGEEGGY</sequence>
<organism evidence="1 2">
    <name type="scientific">Natrinema versiforme</name>
    <dbReference type="NCBI Taxonomy" id="88724"/>
    <lineage>
        <taxon>Archaea</taxon>
        <taxon>Methanobacteriati</taxon>
        <taxon>Methanobacteriota</taxon>
        <taxon>Stenosarchaea group</taxon>
        <taxon>Halobacteria</taxon>
        <taxon>Halobacteriales</taxon>
        <taxon>Natrialbaceae</taxon>
        <taxon>Natrinema</taxon>
    </lineage>
</organism>
<gene>
    <name evidence="1" type="ORF">FEJ81_15155</name>
</gene>
<evidence type="ECO:0000313" key="1">
    <source>
        <dbReference type="EMBL" id="QCS43623.1"/>
    </source>
</evidence>
<dbReference type="AlphaFoldDB" id="A0A4P8WMT3"/>
<proteinExistence type="predicted"/>
<dbReference type="Proteomes" id="UP000302218">
    <property type="component" value="Chromosome"/>
</dbReference>
<protein>
    <submittedName>
        <fullName evidence="1">Uncharacterized protein</fullName>
    </submittedName>
</protein>
<dbReference type="EMBL" id="CP040330">
    <property type="protein sequence ID" value="QCS43623.1"/>
    <property type="molecule type" value="Genomic_DNA"/>
</dbReference>
<dbReference type="RefSeq" id="WP_138246076.1">
    <property type="nucleotide sequence ID" value="NZ_CP040330.1"/>
</dbReference>